<feature type="transmembrane region" description="Helical" evidence="1">
    <location>
        <begin position="99"/>
        <end position="118"/>
    </location>
</feature>
<accession>A0ABV8BKQ3</accession>
<feature type="transmembrane region" description="Helical" evidence="1">
    <location>
        <begin position="125"/>
        <end position="142"/>
    </location>
</feature>
<feature type="transmembrane region" description="Helical" evidence="1">
    <location>
        <begin position="12"/>
        <end position="33"/>
    </location>
</feature>
<keyword evidence="3" id="KW-1185">Reference proteome</keyword>
<evidence type="ECO:0000313" key="3">
    <source>
        <dbReference type="Proteomes" id="UP001595690"/>
    </source>
</evidence>
<keyword evidence="1" id="KW-0472">Membrane</keyword>
<feature type="transmembrane region" description="Helical" evidence="1">
    <location>
        <begin position="45"/>
        <end position="66"/>
    </location>
</feature>
<feature type="transmembrane region" description="Helical" evidence="1">
    <location>
        <begin position="73"/>
        <end position="93"/>
    </location>
</feature>
<proteinExistence type="predicted"/>
<organism evidence="2 3">
    <name type="scientific">Lentzea rhizosphaerae</name>
    <dbReference type="NCBI Taxonomy" id="2041025"/>
    <lineage>
        <taxon>Bacteria</taxon>
        <taxon>Bacillati</taxon>
        <taxon>Actinomycetota</taxon>
        <taxon>Actinomycetes</taxon>
        <taxon>Pseudonocardiales</taxon>
        <taxon>Pseudonocardiaceae</taxon>
        <taxon>Lentzea</taxon>
    </lineage>
</organism>
<evidence type="ECO:0000256" key="1">
    <source>
        <dbReference type="SAM" id="Phobius"/>
    </source>
</evidence>
<gene>
    <name evidence="2" type="ORF">ACFOWZ_02965</name>
</gene>
<dbReference type="Proteomes" id="UP001595690">
    <property type="component" value="Unassembled WGS sequence"/>
</dbReference>
<evidence type="ECO:0000313" key="2">
    <source>
        <dbReference type="EMBL" id="MFC3890420.1"/>
    </source>
</evidence>
<keyword evidence="1" id="KW-0812">Transmembrane</keyword>
<name>A0ABV8BKQ3_9PSEU</name>
<evidence type="ECO:0008006" key="4">
    <source>
        <dbReference type="Google" id="ProtNLM"/>
    </source>
</evidence>
<sequence length="367" mass="39264">MAEDQTRAQLQRGLRVAVLLVAAGSALGLGLLNLTQNLHRYGSPAVQFCAWAALTAVLAVEAVLVVRERPWSVWRTPAVVVVLAASAASYSALPDGRTSTTADWIFGAANWVGLVVLLDRPLRTTVSFLVAHELLAFLNLVLFHDVTRSSLARFATGSVTVFGIPLCVAVVAVVLGRISEEAAAAARELERVRTAEAVAAASHRRRAQRFAELSTTAVPLLEGLADGSLVPSDPGVRRRAAIEAARMRRLFAETDDVENPLLHELRHCADIADRKGVEVELDARGRWPAPPVPVRRDLTDAALTVLATARSWARVTVVGGDELVSVSVVADCGELVLPPPLTPGVQVETVGSGATTWMEARWQPSRN</sequence>
<feature type="transmembrane region" description="Helical" evidence="1">
    <location>
        <begin position="154"/>
        <end position="175"/>
    </location>
</feature>
<dbReference type="EMBL" id="JBHRZI010000004">
    <property type="protein sequence ID" value="MFC3890420.1"/>
    <property type="molecule type" value="Genomic_DNA"/>
</dbReference>
<protein>
    <recommendedName>
        <fullName evidence="4">Signal transduction histidine kinase</fullName>
    </recommendedName>
</protein>
<comment type="caution">
    <text evidence="2">The sequence shown here is derived from an EMBL/GenBank/DDBJ whole genome shotgun (WGS) entry which is preliminary data.</text>
</comment>
<reference evidence="3" key="1">
    <citation type="journal article" date="2019" name="Int. J. Syst. Evol. Microbiol.">
        <title>The Global Catalogue of Microorganisms (GCM) 10K type strain sequencing project: providing services to taxonomists for standard genome sequencing and annotation.</title>
        <authorList>
            <consortium name="The Broad Institute Genomics Platform"/>
            <consortium name="The Broad Institute Genome Sequencing Center for Infectious Disease"/>
            <person name="Wu L."/>
            <person name="Ma J."/>
        </authorList>
    </citation>
    <scope>NUCLEOTIDE SEQUENCE [LARGE SCALE GENOMIC DNA]</scope>
    <source>
        <strain evidence="3">CGMCC 4.7405</strain>
    </source>
</reference>
<keyword evidence="1" id="KW-1133">Transmembrane helix</keyword>
<dbReference type="RefSeq" id="WP_382368177.1">
    <property type="nucleotide sequence ID" value="NZ_JBHRZI010000004.1"/>
</dbReference>